<organism evidence="1 2">
    <name type="scientific">Dactylococcopsis salina (strain PCC 8305)</name>
    <name type="common">Myxobactron salinum</name>
    <dbReference type="NCBI Taxonomy" id="13035"/>
    <lineage>
        <taxon>Bacteria</taxon>
        <taxon>Bacillati</taxon>
        <taxon>Cyanobacteriota</taxon>
        <taxon>Cyanophyceae</taxon>
        <taxon>Nodosilineales</taxon>
        <taxon>Cymatolegaceae</taxon>
        <taxon>Dactylococcopsis</taxon>
    </lineage>
</organism>
<dbReference type="RefSeq" id="WP_015228544.1">
    <property type="nucleotide sequence ID" value="NC_019780.1"/>
</dbReference>
<dbReference type="InterPro" id="IPR038365">
    <property type="entry name" value="EcoRII_C_sf"/>
</dbReference>
<dbReference type="AlphaFoldDB" id="K9YSQ0"/>
<dbReference type="HOGENOM" id="CLU_846440_0_0_3"/>
<name>K9YSQ0_DACS8</name>
<dbReference type="EMBL" id="CP003944">
    <property type="protein sequence ID" value="AFZ49532.1"/>
    <property type="molecule type" value="Genomic_DNA"/>
</dbReference>
<dbReference type="Proteomes" id="UP000010482">
    <property type="component" value="Chromosome"/>
</dbReference>
<gene>
    <name evidence="1" type="ORF">Dacsa_0777</name>
</gene>
<sequence>MKNLKLEDLEIEKMLTNEQLEVNTDFYTYLKEMNGTNGFSATQRQKLLTEIIVYHENIGTTWESTTKDIINYILGKDLNLNVNKKGAMNLLAHTIKTEERFVMYKFSLKLMEIKDLMLSIARMSDYSKLLKSKAHPLSLEYDFYSKKYPFTKRVKASLLTYIFFEKFDNNKLTMDSEGTKEFLESMKKDYNKLKEAGICVNQMFSLITTESVSQSIKTGAGSNYEDRIKKVLESQNIRDYTEQTHDKEDKSTEFDFHFTLNGKTYGLSAKRTVRERYKQFIKTSQMSQLDIMIDVTLGIDITEDKLKNIRQHGVYVFVADEVYNESPFMKKNEGIFPATQFTKETLSNLE</sequence>
<dbReference type="REBASE" id="58339">
    <property type="entry name" value="Dsa8305ORF776P"/>
</dbReference>
<protein>
    <submittedName>
        <fullName evidence="1">Restriction enzyme like protein</fullName>
    </submittedName>
</protein>
<dbReference type="PATRIC" id="fig|13035.3.peg.867"/>
<evidence type="ECO:0000313" key="2">
    <source>
        <dbReference type="Proteomes" id="UP000010482"/>
    </source>
</evidence>
<dbReference type="SUPFAM" id="SSF52980">
    <property type="entry name" value="Restriction endonuclease-like"/>
    <property type="match status" value="1"/>
</dbReference>
<keyword evidence="2" id="KW-1185">Reference proteome</keyword>
<reference evidence="1" key="1">
    <citation type="submission" date="2012-04" db="EMBL/GenBank/DDBJ databases">
        <title>Finished genome of Dactylococcopsis salina PCC 8305.</title>
        <authorList>
            <consortium name="US DOE Joint Genome Institute"/>
            <person name="Gugger M."/>
            <person name="Coursin T."/>
            <person name="Rippka R."/>
            <person name="Tandeau De Marsac N."/>
            <person name="Huntemann M."/>
            <person name="Wei C.-L."/>
            <person name="Han J."/>
            <person name="Detter J.C."/>
            <person name="Han C."/>
            <person name="Tapia R."/>
            <person name="Daligault H."/>
            <person name="Chen A."/>
            <person name="Krypides N."/>
            <person name="Mavromatis K."/>
            <person name="Markowitz V."/>
            <person name="Szeto E."/>
            <person name="Ivanova N."/>
            <person name="Ovchinnikova G."/>
            <person name="Pagani I."/>
            <person name="Pati A."/>
            <person name="Goodwin L."/>
            <person name="Peters L."/>
            <person name="Pitluck S."/>
            <person name="Woyke T."/>
            <person name="Kerfeld C."/>
        </authorList>
    </citation>
    <scope>NUCLEOTIDE SEQUENCE [LARGE SCALE GENOMIC DNA]</scope>
    <source>
        <strain evidence="1">PCC 8305</strain>
    </source>
</reference>
<proteinExistence type="predicted"/>
<accession>K9YSQ0</accession>
<dbReference type="KEGG" id="dsl:Dacsa_0777"/>
<dbReference type="STRING" id="13035.Dacsa_0777"/>
<dbReference type="Gene3D" id="3.40.91.80">
    <property type="match status" value="1"/>
</dbReference>
<dbReference type="InterPro" id="IPR011335">
    <property type="entry name" value="Restrct_endonuc-II-like"/>
</dbReference>
<evidence type="ECO:0000313" key="1">
    <source>
        <dbReference type="EMBL" id="AFZ49532.1"/>
    </source>
</evidence>
<dbReference type="eggNOG" id="ENOG502ZAF3">
    <property type="taxonomic scope" value="Bacteria"/>
</dbReference>
<dbReference type="OrthoDB" id="5368657at2"/>